<feature type="transmembrane region" description="Helical" evidence="9">
    <location>
        <begin position="136"/>
        <end position="160"/>
    </location>
</feature>
<evidence type="ECO:0000256" key="5">
    <source>
        <dbReference type="ARBA" id="ARBA00022989"/>
    </source>
</evidence>
<evidence type="ECO:0000313" key="11">
    <source>
        <dbReference type="EMBL" id="CAA9331054.1"/>
    </source>
</evidence>
<dbReference type="Pfam" id="PF06808">
    <property type="entry name" value="DctM"/>
    <property type="match status" value="1"/>
</dbReference>
<feature type="transmembrane region" description="Helical" evidence="9">
    <location>
        <begin position="219"/>
        <end position="246"/>
    </location>
</feature>
<feature type="transmembrane region" description="Helical" evidence="9">
    <location>
        <begin position="106"/>
        <end position="124"/>
    </location>
</feature>
<evidence type="ECO:0000256" key="9">
    <source>
        <dbReference type="SAM" id="Phobius"/>
    </source>
</evidence>
<dbReference type="AlphaFoldDB" id="A0A6J4LDZ9"/>
<feature type="transmembrane region" description="Helical" evidence="9">
    <location>
        <begin position="180"/>
        <end position="207"/>
    </location>
</feature>
<evidence type="ECO:0000256" key="6">
    <source>
        <dbReference type="ARBA" id="ARBA00023136"/>
    </source>
</evidence>
<evidence type="ECO:0000259" key="10">
    <source>
        <dbReference type="Pfam" id="PF06808"/>
    </source>
</evidence>
<evidence type="ECO:0000256" key="3">
    <source>
        <dbReference type="ARBA" id="ARBA00022519"/>
    </source>
</evidence>
<keyword evidence="5 9" id="KW-1133">Transmembrane helix</keyword>
<evidence type="ECO:0000256" key="7">
    <source>
        <dbReference type="RuleBase" id="RU369079"/>
    </source>
</evidence>
<evidence type="ECO:0000256" key="8">
    <source>
        <dbReference type="SAM" id="MobiDB-lite"/>
    </source>
</evidence>
<organism evidence="11">
    <name type="scientific">uncultured Microvirga sp</name>
    <dbReference type="NCBI Taxonomy" id="412392"/>
    <lineage>
        <taxon>Bacteria</taxon>
        <taxon>Pseudomonadati</taxon>
        <taxon>Pseudomonadota</taxon>
        <taxon>Alphaproteobacteria</taxon>
        <taxon>Hyphomicrobiales</taxon>
        <taxon>Methylobacteriaceae</taxon>
        <taxon>Microvirga</taxon>
        <taxon>environmental samples</taxon>
    </lineage>
</organism>
<comment type="subcellular location">
    <subcellularLocation>
        <location evidence="1 7">Cell inner membrane</location>
        <topology evidence="1 7">Multi-pass membrane protein</topology>
    </subcellularLocation>
</comment>
<dbReference type="PANTHER" id="PTHR33362">
    <property type="entry name" value="SIALIC ACID TRAP TRANSPORTER PERMEASE PROTEIN SIAT-RELATED"/>
    <property type="match status" value="1"/>
</dbReference>
<dbReference type="GO" id="GO:0005886">
    <property type="term" value="C:plasma membrane"/>
    <property type="evidence" value="ECO:0007669"/>
    <property type="project" value="UniProtKB-SubCell"/>
</dbReference>
<dbReference type="EMBL" id="CADCUC010000286">
    <property type="protein sequence ID" value="CAA9331054.1"/>
    <property type="molecule type" value="Genomic_DNA"/>
</dbReference>
<name>A0A6J4LDZ9_9HYPH</name>
<gene>
    <name evidence="11" type="ORF">AVDCRST_MAG90-1476</name>
</gene>
<reference evidence="11" key="1">
    <citation type="submission" date="2020-02" db="EMBL/GenBank/DDBJ databases">
        <authorList>
            <person name="Meier V. D."/>
        </authorList>
    </citation>
    <scope>NUCLEOTIDE SEQUENCE</scope>
    <source>
        <strain evidence="11">AVDCRST_MAG90</strain>
    </source>
</reference>
<evidence type="ECO:0000256" key="4">
    <source>
        <dbReference type="ARBA" id="ARBA00022692"/>
    </source>
</evidence>
<feature type="domain" description="TRAP C4-dicarboxylate transport system permease DctM subunit" evidence="10">
    <location>
        <begin position="3"/>
        <end position="281"/>
    </location>
</feature>
<feature type="compositionally biased region" description="Low complexity" evidence="8">
    <location>
        <begin position="322"/>
        <end position="332"/>
    </location>
</feature>
<dbReference type="InterPro" id="IPR004681">
    <property type="entry name" value="TRAP_DctM"/>
</dbReference>
<feature type="transmembrane region" description="Helical" evidence="9">
    <location>
        <begin position="74"/>
        <end position="100"/>
    </location>
</feature>
<evidence type="ECO:0000256" key="1">
    <source>
        <dbReference type="ARBA" id="ARBA00004429"/>
    </source>
</evidence>
<proteinExistence type="predicted"/>
<feature type="region of interest" description="Disordered" evidence="8">
    <location>
        <begin position="309"/>
        <end position="332"/>
    </location>
</feature>
<dbReference type="GO" id="GO:0022857">
    <property type="term" value="F:transmembrane transporter activity"/>
    <property type="evidence" value="ECO:0007669"/>
    <property type="project" value="UniProtKB-UniRule"/>
</dbReference>
<keyword evidence="7" id="KW-0813">Transport</keyword>
<dbReference type="PANTHER" id="PTHR33362:SF7">
    <property type="entry name" value="SLL1103 PROTEIN"/>
    <property type="match status" value="1"/>
</dbReference>
<sequence>GPGTITQLIPPSLVLVVLADQLGVSVGDMYLGAIGPSLMQVALFAAFIAAVAFFRPDKMPPLPPEARTLHGWALIGKVLWGMIPSIVLIFLVLGTIFMGLATPTEAGAMGAVGAIVLAALHRRLSRDLLWSAMESTMRITAMVMFILIGATVFSLVFQGVNGGRWIEHILSDLPGGRLGFLIFINLFIFFIAFFLDFFEIAFIVVPLVVPVAKALDINLIWFGVLMCVNMQTSFMHPPFGFALFYLRGIAPPEVKSSDIYWGSIPWIALQIVLVAIVIAWPGSVTYWIGGQKSLDQGEVERKLDNLLIPGLDSPGGGPPGFGAPDLGPPRMQ</sequence>
<comment type="function">
    <text evidence="7">Part of the tripartite ATP-independent periplasmic (TRAP) transport system.</text>
</comment>
<keyword evidence="4 9" id="KW-0812">Transmembrane</keyword>
<keyword evidence="3 7" id="KW-0997">Cell inner membrane</keyword>
<keyword evidence="6 9" id="KW-0472">Membrane</keyword>
<feature type="transmembrane region" description="Helical" evidence="9">
    <location>
        <begin position="266"/>
        <end position="288"/>
    </location>
</feature>
<keyword evidence="2" id="KW-1003">Cell membrane</keyword>
<dbReference type="InterPro" id="IPR010656">
    <property type="entry name" value="DctM"/>
</dbReference>
<accession>A0A6J4LDZ9</accession>
<evidence type="ECO:0000256" key="2">
    <source>
        <dbReference type="ARBA" id="ARBA00022475"/>
    </source>
</evidence>
<protein>
    <recommendedName>
        <fullName evidence="10">TRAP C4-dicarboxylate transport system permease DctM subunit domain-containing protein</fullName>
    </recommendedName>
</protein>
<feature type="transmembrane region" description="Helical" evidence="9">
    <location>
        <begin position="29"/>
        <end position="54"/>
    </location>
</feature>
<feature type="non-terminal residue" evidence="11">
    <location>
        <position position="1"/>
    </location>
</feature>